<accession>A0A2S1LU26</accession>
<dbReference type="Pfam" id="PF25594">
    <property type="entry name" value="GldB_lipo"/>
    <property type="match status" value="1"/>
</dbReference>
<gene>
    <name evidence="1" type="ORF">FK004_01205</name>
</gene>
<dbReference type="RefSeq" id="WP_108738709.1">
    <property type="nucleotide sequence ID" value="NZ_CP020919.1"/>
</dbReference>
<dbReference type="KEGG" id="fki:FK004_01205"/>
<organism evidence="1 2">
    <name type="scientific">Flavobacterium kingsejongi</name>
    <dbReference type="NCBI Taxonomy" id="1678728"/>
    <lineage>
        <taxon>Bacteria</taxon>
        <taxon>Pseudomonadati</taxon>
        <taxon>Bacteroidota</taxon>
        <taxon>Flavobacteriia</taxon>
        <taxon>Flavobacteriales</taxon>
        <taxon>Flavobacteriaceae</taxon>
        <taxon>Flavobacterium</taxon>
    </lineage>
</organism>
<dbReference type="NCBIfam" id="TIGR03514">
    <property type="entry name" value="GldB_lipo"/>
    <property type="match status" value="1"/>
</dbReference>
<dbReference type="PROSITE" id="PS51257">
    <property type="entry name" value="PROKAR_LIPOPROTEIN"/>
    <property type="match status" value="1"/>
</dbReference>
<dbReference type="InterPro" id="IPR019853">
    <property type="entry name" value="GldB-like"/>
</dbReference>
<keyword evidence="2" id="KW-1185">Reference proteome</keyword>
<evidence type="ECO:0000313" key="1">
    <source>
        <dbReference type="EMBL" id="AWG27224.1"/>
    </source>
</evidence>
<dbReference type="Proteomes" id="UP000244677">
    <property type="component" value="Chromosome"/>
</dbReference>
<evidence type="ECO:0000313" key="2">
    <source>
        <dbReference type="Proteomes" id="UP000244677"/>
    </source>
</evidence>
<dbReference type="OrthoDB" id="976022at2"/>
<protein>
    <submittedName>
        <fullName evidence="1">Gliding motility lipoprotein GldB</fullName>
    </submittedName>
</protein>
<proteinExistence type="predicted"/>
<dbReference type="EMBL" id="CP020919">
    <property type="protein sequence ID" value="AWG27224.1"/>
    <property type="molecule type" value="Genomic_DNA"/>
</dbReference>
<name>A0A2S1LU26_9FLAO</name>
<reference evidence="1 2" key="1">
    <citation type="submission" date="2017-04" db="EMBL/GenBank/DDBJ databases">
        <title>Complete genome sequence of Flavobacterium kingsejong AJ004.</title>
        <authorList>
            <person name="Lee P.C."/>
        </authorList>
    </citation>
    <scope>NUCLEOTIDE SEQUENCE [LARGE SCALE GENOMIC DNA]</scope>
    <source>
        <strain evidence="1 2">AJ004</strain>
    </source>
</reference>
<sequence>MKKILILTFLTLFLVSCKEKSETEQAVAAIPVTLKIERFDKLFFEAPDAGLPDLERQYPFLFPKQFDDAVWLEKKHDPIMKELYDEVQKKYSDISLVKEELEKVVQHIRYYFPEEQTPRVITLVSEMDLESRVIYEKGLVLIALDLYLGKEHRFYELPEYLKITFEPRQMMPDLVTSFSQRYLQPAANKTLLALMIHEGKLLYLKDVLLPDYSDAEKIAYTSEQVKWVQSNEAQMWRFLVDKDILFDNNPRMAARFIDPAPFTKFGLDIDNASPGKAGAWIGWQIVRSYMKNNDVSLQQLLQMDAKELFENSKYKPKK</sequence>
<dbReference type="AlphaFoldDB" id="A0A2S1LU26"/>
<keyword evidence="1" id="KW-0449">Lipoprotein</keyword>